<evidence type="ECO:0000313" key="3">
    <source>
        <dbReference type="Proteomes" id="UP000261420"/>
    </source>
</evidence>
<dbReference type="Ensembl" id="ENSSDUT00000013656.1">
    <property type="protein sequence ID" value="ENSSDUP00000013412.1"/>
    <property type="gene ID" value="ENSSDUG00000009733.1"/>
</dbReference>
<organism evidence="2 3">
    <name type="scientific">Seriola dumerili</name>
    <name type="common">Greater amberjack</name>
    <name type="synonym">Caranx dumerili</name>
    <dbReference type="NCBI Taxonomy" id="41447"/>
    <lineage>
        <taxon>Eukaryota</taxon>
        <taxon>Metazoa</taxon>
        <taxon>Chordata</taxon>
        <taxon>Craniata</taxon>
        <taxon>Vertebrata</taxon>
        <taxon>Euteleostomi</taxon>
        <taxon>Actinopterygii</taxon>
        <taxon>Neopterygii</taxon>
        <taxon>Teleostei</taxon>
        <taxon>Neoteleostei</taxon>
        <taxon>Acanthomorphata</taxon>
        <taxon>Carangaria</taxon>
        <taxon>Carangiformes</taxon>
        <taxon>Carangidae</taxon>
        <taxon>Seriola</taxon>
    </lineage>
</organism>
<dbReference type="STRING" id="41447.ENSSDUP00000013412"/>
<evidence type="ECO:0000256" key="1">
    <source>
        <dbReference type="SAM" id="MobiDB-lite"/>
    </source>
</evidence>
<dbReference type="InterPro" id="IPR012337">
    <property type="entry name" value="RNaseH-like_sf"/>
</dbReference>
<evidence type="ECO:0008006" key="4">
    <source>
        <dbReference type="Google" id="ProtNLM"/>
    </source>
</evidence>
<dbReference type="AlphaFoldDB" id="A0A3B4U4X8"/>
<proteinExistence type="predicted"/>
<sequence>ITSHQHILSWHGIPQGVLSGTSPQYSCGEFKKFAKQYGFQHSTFSPLHPQPEAQKGVQIVKRLLKSYRATALECGASPVDEEMKKKNVELKLKQKIFYDKTTRRLESLHERDVVESKVIHCKKTKDGQVFRRNRKSLLKTQENVKESVMDTEAQQRHTPRHAHTSDTHTPHSQMKKSEADPGDLYIPEVASPSVAHP</sequence>
<protein>
    <recommendedName>
        <fullName evidence="4">Integrase catalytic domain-containing protein</fullName>
    </recommendedName>
</protein>
<feature type="compositionally biased region" description="Basic and acidic residues" evidence="1">
    <location>
        <begin position="163"/>
        <end position="179"/>
    </location>
</feature>
<accession>A0A3B4U4X8</accession>
<reference evidence="2" key="1">
    <citation type="submission" date="2025-08" db="UniProtKB">
        <authorList>
            <consortium name="Ensembl"/>
        </authorList>
    </citation>
    <scope>IDENTIFICATION</scope>
</reference>
<reference evidence="2" key="2">
    <citation type="submission" date="2025-09" db="UniProtKB">
        <authorList>
            <consortium name="Ensembl"/>
        </authorList>
    </citation>
    <scope>IDENTIFICATION</scope>
</reference>
<feature type="region of interest" description="Disordered" evidence="1">
    <location>
        <begin position="140"/>
        <end position="197"/>
    </location>
</feature>
<dbReference type="SUPFAM" id="SSF53098">
    <property type="entry name" value="Ribonuclease H-like"/>
    <property type="match status" value="1"/>
</dbReference>
<evidence type="ECO:0000313" key="2">
    <source>
        <dbReference type="Ensembl" id="ENSSDUP00000013412.1"/>
    </source>
</evidence>
<dbReference type="Gene3D" id="3.30.420.10">
    <property type="entry name" value="Ribonuclease H-like superfamily/Ribonuclease H"/>
    <property type="match status" value="1"/>
</dbReference>
<dbReference type="GO" id="GO:0003676">
    <property type="term" value="F:nucleic acid binding"/>
    <property type="evidence" value="ECO:0007669"/>
    <property type="project" value="InterPro"/>
</dbReference>
<dbReference type="Proteomes" id="UP000261420">
    <property type="component" value="Unplaced"/>
</dbReference>
<name>A0A3B4U4X8_SERDU</name>
<dbReference type="InterPro" id="IPR036397">
    <property type="entry name" value="RNaseH_sf"/>
</dbReference>
<keyword evidence="3" id="KW-1185">Reference proteome</keyword>